<proteinExistence type="predicted"/>
<dbReference type="EMBL" id="JACOPD010000007">
    <property type="protein sequence ID" value="MBC5681454.1"/>
    <property type="molecule type" value="Genomic_DNA"/>
</dbReference>
<protein>
    <submittedName>
        <fullName evidence="2">Uncharacterized protein</fullName>
    </submittedName>
</protein>
<sequence length="216" mass="26291">MSNKKYYVNNVWDKEEFRRCALGKKFKMQEILKYLKRCIKWSCQRIVRGYAECDVWNMDGYLQRLIPDMLQDLKDNRNGSPSYLGENYTNEEGILVNDTCHDEWDKILDNMIFLWRESNEETCKRINPYYDEYDKAFEEFTEKYGILGDKLMTEAELENDKKFRVRTGHFMDELYKLLNYKSNDKYLTIAYSIFIIVFIKIMRKKYLGKEDVIWYL</sequence>
<keyword evidence="3" id="KW-1185">Reference proteome</keyword>
<evidence type="ECO:0000313" key="2">
    <source>
        <dbReference type="EMBL" id="MBC5681454.1"/>
    </source>
</evidence>
<accession>A0ABR7G1Z6</accession>
<keyword evidence="1" id="KW-0812">Transmembrane</keyword>
<comment type="caution">
    <text evidence="2">The sequence shown here is derived from an EMBL/GenBank/DDBJ whole genome shotgun (WGS) entry which is preliminary data.</text>
</comment>
<organism evidence="2 3">
    <name type="scientific">Lachnospira hominis</name>
    <name type="common">ex Liu et al. 2021</name>
    <dbReference type="NCBI Taxonomy" id="2763051"/>
    <lineage>
        <taxon>Bacteria</taxon>
        <taxon>Bacillati</taxon>
        <taxon>Bacillota</taxon>
        <taxon>Clostridia</taxon>
        <taxon>Lachnospirales</taxon>
        <taxon>Lachnospiraceae</taxon>
        <taxon>Lachnospira</taxon>
    </lineage>
</organism>
<gene>
    <name evidence="2" type="ORF">H8S01_10840</name>
</gene>
<evidence type="ECO:0000313" key="3">
    <source>
        <dbReference type="Proteomes" id="UP000628463"/>
    </source>
</evidence>
<evidence type="ECO:0000256" key="1">
    <source>
        <dbReference type="SAM" id="Phobius"/>
    </source>
</evidence>
<dbReference type="Proteomes" id="UP000628463">
    <property type="component" value="Unassembled WGS sequence"/>
</dbReference>
<keyword evidence="1" id="KW-1133">Transmembrane helix</keyword>
<reference evidence="2 3" key="1">
    <citation type="submission" date="2020-08" db="EMBL/GenBank/DDBJ databases">
        <title>Genome public.</title>
        <authorList>
            <person name="Liu C."/>
            <person name="Sun Q."/>
        </authorList>
    </citation>
    <scope>NUCLEOTIDE SEQUENCE [LARGE SCALE GENOMIC DNA]</scope>
    <source>
        <strain evidence="2 3">NSJ-43</strain>
    </source>
</reference>
<keyword evidence="1" id="KW-0472">Membrane</keyword>
<dbReference type="RefSeq" id="WP_186837210.1">
    <property type="nucleotide sequence ID" value="NZ_JACOPD010000007.1"/>
</dbReference>
<feature type="transmembrane region" description="Helical" evidence="1">
    <location>
        <begin position="186"/>
        <end position="202"/>
    </location>
</feature>
<name>A0ABR7G1Z6_9FIRM</name>